<evidence type="ECO:0000256" key="13">
    <source>
        <dbReference type="SAM" id="Phobius"/>
    </source>
</evidence>
<dbReference type="InterPro" id="IPR050939">
    <property type="entry name" value="Olfactory_GPCR1"/>
</dbReference>
<dbReference type="GO" id="GO:0005886">
    <property type="term" value="C:plasma membrane"/>
    <property type="evidence" value="ECO:0007669"/>
    <property type="project" value="UniProtKB-SubCell"/>
</dbReference>
<protein>
    <recommendedName>
        <fullName evidence="14">G-protein coupled receptors family 1 profile domain-containing protein</fullName>
    </recommendedName>
</protein>
<feature type="transmembrane region" description="Helical" evidence="13">
    <location>
        <begin position="60"/>
        <end position="80"/>
    </location>
</feature>
<reference evidence="15" key="1">
    <citation type="submission" date="2021-06" db="EMBL/GenBank/DDBJ databases">
        <authorList>
            <consortium name="Wellcome Sanger Institute Data Sharing"/>
        </authorList>
    </citation>
    <scope>NUCLEOTIDE SEQUENCE [LARGE SCALE GENOMIC DNA]</scope>
</reference>
<evidence type="ECO:0000256" key="9">
    <source>
        <dbReference type="ARBA" id="ARBA00023157"/>
    </source>
</evidence>
<keyword evidence="7" id="KW-0297">G-protein coupled receptor</keyword>
<dbReference type="Gene3D" id="1.20.1070.10">
    <property type="entry name" value="Rhodopsin 7-helix transmembrane proteins"/>
    <property type="match status" value="1"/>
</dbReference>
<dbReference type="InterPro" id="IPR000725">
    <property type="entry name" value="Olfact_rcpt"/>
</dbReference>
<evidence type="ECO:0000256" key="12">
    <source>
        <dbReference type="ARBA" id="ARBA00023224"/>
    </source>
</evidence>
<keyword evidence="12" id="KW-0807">Transducer</keyword>
<organism evidence="15 16">
    <name type="scientific">Erpetoichthys calabaricus</name>
    <name type="common">Rope fish</name>
    <name type="synonym">Calamoichthys calabaricus</name>
    <dbReference type="NCBI Taxonomy" id="27687"/>
    <lineage>
        <taxon>Eukaryota</taxon>
        <taxon>Metazoa</taxon>
        <taxon>Chordata</taxon>
        <taxon>Craniata</taxon>
        <taxon>Vertebrata</taxon>
        <taxon>Euteleostomi</taxon>
        <taxon>Actinopterygii</taxon>
        <taxon>Polypteriformes</taxon>
        <taxon>Polypteridae</taxon>
        <taxon>Erpetoichthys</taxon>
    </lineage>
</organism>
<evidence type="ECO:0000256" key="1">
    <source>
        <dbReference type="ARBA" id="ARBA00004651"/>
    </source>
</evidence>
<dbReference type="Pfam" id="PF13853">
    <property type="entry name" value="7tm_4"/>
    <property type="match status" value="1"/>
</dbReference>
<feature type="transmembrane region" description="Helical" evidence="13">
    <location>
        <begin position="143"/>
        <end position="165"/>
    </location>
</feature>
<feature type="transmembrane region" description="Helical" evidence="13">
    <location>
        <begin position="196"/>
        <end position="218"/>
    </location>
</feature>
<keyword evidence="11" id="KW-0325">Glycoprotein</keyword>
<keyword evidence="16" id="KW-1185">Reference proteome</keyword>
<feature type="domain" description="G-protein coupled receptors family 1 profile" evidence="14">
    <location>
        <begin position="43"/>
        <end position="290"/>
    </location>
</feature>
<dbReference type="InterPro" id="IPR017452">
    <property type="entry name" value="GPCR_Rhodpsn_7TM"/>
</dbReference>
<evidence type="ECO:0000313" key="16">
    <source>
        <dbReference type="Proteomes" id="UP000694620"/>
    </source>
</evidence>
<feature type="transmembrane region" description="Helical" evidence="13">
    <location>
        <begin position="239"/>
        <end position="259"/>
    </location>
</feature>
<dbReference type="GO" id="GO:0004930">
    <property type="term" value="F:G protein-coupled receptor activity"/>
    <property type="evidence" value="ECO:0007669"/>
    <property type="project" value="UniProtKB-KW"/>
</dbReference>
<dbReference type="InterPro" id="IPR000276">
    <property type="entry name" value="GPCR_Rhodpsn"/>
</dbReference>
<reference evidence="15" key="2">
    <citation type="submission" date="2025-08" db="UniProtKB">
        <authorList>
            <consortium name="Ensembl"/>
        </authorList>
    </citation>
    <scope>IDENTIFICATION</scope>
</reference>
<dbReference type="PRINTS" id="PR00237">
    <property type="entry name" value="GPCRRHODOPSN"/>
</dbReference>
<keyword evidence="4 13" id="KW-0812">Transmembrane</keyword>
<dbReference type="Ensembl" id="ENSECRT00000004540.1">
    <property type="protein sequence ID" value="ENSECRP00000004472.1"/>
    <property type="gene ID" value="ENSECRG00000003041.1"/>
</dbReference>
<sequence length="315" mass="35327">MNNGTFKPVSEFILLGFPGYQDKQSKTILSSFFLFVYIVILIENILILLVILLEEKLHKPMYYFVSNLAISGIFIGTVIIPKMVANLMFNLNTISFQGCLMQAVMYSASFQVQMYVLSAMCYDRVVAVCSPLHYATVITMLKLLVLCWLLPSLSYLLLLCFALRLSFCGPHILQSCHCYHSILIKLSCTDNTINNITGLTVALTHIAVCSIVFVISYAKILISVLKIKSPGGHRKALQTCGAHLCVLSTTLLASAFVYICNRMPSFSDDARLIVTMVQNFLCPIMNPIVYALMTTEIKESVKRFLRKNLIRPMLS</sequence>
<evidence type="ECO:0000256" key="8">
    <source>
        <dbReference type="ARBA" id="ARBA00023136"/>
    </source>
</evidence>
<dbReference type="PROSITE" id="PS50262">
    <property type="entry name" value="G_PROTEIN_RECEP_F1_2"/>
    <property type="match status" value="1"/>
</dbReference>
<keyword evidence="8 13" id="KW-0472">Membrane</keyword>
<reference evidence="15" key="3">
    <citation type="submission" date="2025-09" db="UniProtKB">
        <authorList>
            <consortium name="Ensembl"/>
        </authorList>
    </citation>
    <scope>IDENTIFICATION</scope>
</reference>
<dbReference type="Proteomes" id="UP000694620">
    <property type="component" value="Chromosome 4"/>
</dbReference>
<accession>A0A8C4RNZ2</accession>
<name>A0A8C4RNZ2_ERPCA</name>
<keyword evidence="6 13" id="KW-1133">Transmembrane helix</keyword>
<evidence type="ECO:0000313" key="15">
    <source>
        <dbReference type="Ensembl" id="ENSECRP00000004472.1"/>
    </source>
</evidence>
<dbReference type="PANTHER" id="PTHR24242:SF359">
    <property type="entry name" value="ODORANT RECEPTOR-RELATED"/>
    <property type="match status" value="1"/>
</dbReference>
<keyword evidence="10" id="KW-0675">Receptor</keyword>
<comment type="subcellular location">
    <subcellularLocation>
        <location evidence="1">Cell membrane</location>
        <topology evidence="1">Multi-pass membrane protein</topology>
    </subcellularLocation>
</comment>
<dbReference type="AlphaFoldDB" id="A0A8C4RNZ2"/>
<evidence type="ECO:0000256" key="10">
    <source>
        <dbReference type="ARBA" id="ARBA00023170"/>
    </source>
</evidence>
<evidence type="ECO:0000256" key="3">
    <source>
        <dbReference type="ARBA" id="ARBA00022606"/>
    </source>
</evidence>
<evidence type="ECO:0000256" key="4">
    <source>
        <dbReference type="ARBA" id="ARBA00022692"/>
    </source>
</evidence>
<feature type="transmembrane region" description="Helical" evidence="13">
    <location>
        <begin position="100"/>
        <end position="122"/>
    </location>
</feature>
<dbReference type="FunFam" id="1.20.1070.10:FF:000024">
    <property type="entry name" value="Olfactory receptor"/>
    <property type="match status" value="1"/>
</dbReference>
<evidence type="ECO:0000256" key="7">
    <source>
        <dbReference type="ARBA" id="ARBA00023040"/>
    </source>
</evidence>
<feature type="transmembrane region" description="Helical" evidence="13">
    <location>
        <begin position="271"/>
        <end position="293"/>
    </location>
</feature>
<evidence type="ECO:0000256" key="6">
    <source>
        <dbReference type="ARBA" id="ARBA00022989"/>
    </source>
</evidence>
<dbReference type="PRINTS" id="PR00245">
    <property type="entry name" value="OLFACTORYR"/>
</dbReference>
<evidence type="ECO:0000259" key="14">
    <source>
        <dbReference type="PROSITE" id="PS50262"/>
    </source>
</evidence>
<proteinExistence type="predicted"/>
<dbReference type="PANTHER" id="PTHR24242">
    <property type="entry name" value="G-PROTEIN COUPLED RECEPTOR"/>
    <property type="match status" value="1"/>
</dbReference>
<keyword evidence="2" id="KW-1003">Cell membrane</keyword>
<keyword evidence="5" id="KW-0552">Olfaction</keyword>
<feature type="transmembrane region" description="Helical" evidence="13">
    <location>
        <begin position="28"/>
        <end position="53"/>
    </location>
</feature>
<keyword evidence="3" id="KW-0716">Sensory transduction</keyword>
<evidence type="ECO:0000256" key="5">
    <source>
        <dbReference type="ARBA" id="ARBA00022725"/>
    </source>
</evidence>
<dbReference type="GeneTree" id="ENSGT00940000161369"/>
<evidence type="ECO:0000256" key="11">
    <source>
        <dbReference type="ARBA" id="ARBA00023180"/>
    </source>
</evidence>
<dbReference type="SUPFAM" id="SSF81321">
    <property type="entry name" value="Family A G protein-coupled receptor-like"/>
    <property type="match status" value="1"/>
</dbReference>
<evidence type="ECO:0000256" key="2">
    <source>
        <dbReference type="ARBA" id="ARBA00022475"/>
    </source>
</evidence>
<keyword evidence="9" id="KW-1015">Disulfide bond</keyword>
<dbReference type="GO" id="GO:0004984">
    <property type="term" value="F:olfactory receptor activity"/>
    <property type="evidence" value="ECO:0007669"/>
    <property type="project" value="InterPro"/>
</dbReference>